<dbReference type="Proteomes" id="UP000198460">
    <property type="component" value="Unassembled WGS sequence"/>
</dbReference>
<evidence type="ECO:0000313" key="1">
    <source>
        <dbReference type="EMBL" id="SMG02251.1"/>
    </source>
</evidence>
<protein>
    <submittedName>
        <fullName evidence="1">Uncharacterized protein</fullName>
    </submittedName>
</protein>
<evidence type="ECO:0000313" key="2">
    <source>
        <dbReference type="Proteomes" id="UP000198460"/>
    </source>
</evidence>
<sequence length="49" mass="5423">MGSWHWVCAGYRAGHARRKPAVIRFARLSKERADPAVRWGAHATSSSAC</sequence>
<name>A0A238H9V0_9BURK</name>
<proteinExistence type="predicted"/>
<reference evidence="1 2" key="1">
    <citation type="submission" date="2017-04" db="EMBL/GenBank/DDBJ databases">
        <authorList>
            <person name="Afonso C.L."/>
            <person name="Miller P.J."/>
            <person name="Scott M.A."/>
            <person name="Spackman E."/>
            <person name="Goraichik I."/>
            <person name="Dimitrov K.M."/>
            <person name="Suarez D.L."/>
            <person name="Swayne D.E."/>
        </authorList>
    </citation>
    <scope>NUCLEOTIDE SEQUENCE [LARGE SCALE GENOMIC DNA]</scope>
    <source>
        <strain evidence="1">LMG 28154</strain>
    </source>
</reference>
<dbReference type="EMBL" id="FXAN01000094">
    <property type="protein sequence ID" value="SMG02251.1"/>
    <property type="molecule type" value="Genomic_DNA"/>
</dbReference>
<dbReference type="AlphaFoldDB" id="A0A238H9V0"/>
<organism evidence="1 2">
    <name type="scientific">Burkholderia singularis</name>
    <dbReference type="NCBI Taxonomy" id="1503053"/>
    <lineage>
        <taxon>Bacteria</taxon>
        <taxon>Pseudomonadati</taxon>
        <taxon>Pseudomonadota</taxon>
        <taxon>Betaproteobacteria</taxon>
        <taxon>Burkholderiales</taxon>
        <taxon>Burkholderiaceae</taxon>
        <taxon>Burkholderia</taxon>
        <taxon>pseudomallei group</taxon>
    </lineage>
</organism>
<accession>A0A238H9V0</accession>
<gene>
    <name evidence="1" type="ORF">BSIN_0871</name>
</gene>